<dbReference type="STRING" id="634436.SAMN05216361_2864"/>
<name>A0A1M5M139_9ALTE</name>
<keyword evidence="1" id="KW-0812">Transmembrane</keyword>
<keyword evidence="3" id="KW-1185">Reference proteome</keyword>
<accession>A0A1M5M139</accession>
<keyword evidence="1" id="KW-1133">Transmembrane helix</keyword>
<dbReference type="Proteomes" id="UP000184520">
    <property type="component" value="Unassembled WGS sequence"/>
</dbReference>
<gene>
    <name evidence="2" type="ORF">SAMN05216361_2864</name>
</gene>
<organism evidence="2 3">
    <name type="scientific">Marisediminitalea aggregata</name>
    <dbReference type="NCBI Taxonomy" id="634436"/>
    <lineage>
        <taxon>Bacteria</taxon>
        <taxon>Pseudomonadati</taxon>
        <taxon>Pseudomonadota</taxon>
        <taxon>Gammaproteobacteria</taxon>
        <taxon>Alteromonadales</taxon>
        <taxon>Alteromonadaceae</taxon>
        <taxon>Marisediminitalea</taxon>
    </lineage>
</organism>
<evidence type="ECO:0000313" key="3">
    <source>
        <dbReference type="Proteomes" id="UP000184520"/>
    </source>
</evidence>
<sequence>MNQQGPDYQNYSLEELEDALSQLDRERFPERFVELQEWLVKRRDEQPASEKAMDDTYYGEALEPVPKENKLWVWFWQGLLIGVLLLDMLVIFRQGYIPAAWWGEWVFTQVLVYTIALSGAFYAFVSKDNFFSRNLKRRSRSWKFTLAFVPLLFAMFLFPFINYVIPAAGHEFATYNRYEYTTTYKLKTRRKGCHYRADLDAAEGLTSSTICITKRDYDSMAPSGKIEVAGHRSMWGLTVTAYREVP</sequence>
<protein>
    <submittedName>
        <fullName evidence="2">Uncharacterized protein</fullName>
    </submittedName>
</protein>
<reference evidence="3" key="1">
    <citation type="submission" date="2016-11" db="EMBL/GenBank/DDBJ databases">
        <authorList>
            <person name="Varghese N."/>
            <person name="Submissions S."/>
        </authorList>
    </citation>
    <scope>NUCLEOTIDE SEQUENCE [LARGE SCALE GENOMIC DNA]</scope>
    <source>
        <strain evidence="3">CGMCC 1.8995</strain>
    </source>
</reference>
<evidence type="ECO:0000256" key="1">
    <source>
        <dbReference type="SAM" id="Phobius"/>
    </source>
</evidence>
<feature type="transmembrane region" description="Helical" evidence="1">
    <location>
        <begin position="105"/>
        <end position="125"/>
    </location>
</feature>
<keyword evidence="1" id="KW-0472">Membrane</keyword>
<dbReference type="EMBL" id="FQWD01000004">
    <property type="protein sequence ID" value="SHG70890.1"/>
    <property type="molecule type" value="Genomic_DNA"/>
</dbReference>
<feature type="transmembrane region" description="Helical" evidence="1">
    <location>
        <begin position="71"/>
        <end position="93"/>
    </location>
</feature>
<dbReference type="AlphaFoldDB" id="A0A1M5M139"/>
<dbReference type="RefSeq" id="WP_073323582.1">
    <property type="nucleotide sequence ID" value="NZ_FQWD01000004.1"/>
</dbReference>
<feature type="transmembrane region" description="Helical" evidence="1">
    <location>
        <begin position="146"/>
        <end position="165"/>
    </location>
</feature>
<proteinExistence type="predicted"/>
<evidence type="ECO:0000313" key="2">
    <source>
        <dbReference type="EMBL" id="SHG70890.1"/>
    </source>
</evidence>
<dbReference type="OrthoDB" id="6383713at2"/>